<keyword evidence="2" id="KW-1185">Reference proteome</keyword>
<evidence type="ECO:0000313" key="1">
    <source>
        <dbReference type="EMBL" id="KAI5678554.1"/>
    </source>
</evidence>
<name>A0ACC0C147_CATRO</name>
<protein>
    <submittedName>
        <fullName evidence="1">Uncharacterized protein</fullName>
    </submittedName>
</protein>
<sequence length="170" mass="19678">MTIGSRQFQLMAVHRIQSLSLRIAVMSLDRGILKSRSRYVSLTSWTPSDLVVAWIYMYFPMFAPPVRAGARLCKPYIQRFAMLGHKTENKLIDLRIRLDTMTADEVRLTPYRSDEISYAPRDVQMPTIAPIILQVLLDMVARELDRDDIDDATKVSSASDMIKRYHQTRR</sequence>
<accession>A0ACC0C147</accession>
<dbReference type="Proteomes" id="UP001060085">
    <property type="component" value="Linkage Group LG02"/>
</dbReference>
<gene>
    <name evidence="1" type="ORF">M9H77_09504</name>
</gene>
<evidence type="ECO:0000313" key="2">
    <source>
        <dbReference type="Proteomes" id="UP001060085"/>
    </source>
</evidence>
<proteinExistence type="predicted"/>
<organism evidence="1 2">
    <name type="scientific">Catharanthus roseus</name>
    <name type="common">Madagascar periwinkle</name>
    <name type="synonym">Vinca rosea</name>
    <dbReference type="NCBI Taxonomy" id="4058"/>
    <lineage>
        <taxon>Eukaryota</taxon>
        <taxon>Viridiplantae</taxon>
        <taxon>Streptophyta</taxon>
        <taxon>Embryophyta</taxon>
        <taxon>Tracheophyta</taxon>
        <taxon>Spermatophyta</taxon>
        <taxon>Magnoliopsida</taxon>
        <taxon>eudicotyledons</taxon>
        <taxon>Gunneridae</taxon>
        <taxon>Pentapetalae</taxon>
        <taxon>asterids</taxon>
        <taxon>lamiids</taxon>
        <taxon>Gentianales</taxon>
        <taxon>Apocynaceae</taxon>
        <taxon>Rauvolfioideae</taxon>
        <taxon>Vinceae</taxon>
        <taxon>Catharanthinae</taxon>
        <taxon>Catharanthus</taxon>
    </lineage>
</organism>
<dbReference type="EMBL" id="CM044702">
    <property type="protein sequence ID" value="KAI5678554.1"/>
    <property type="molecule type" value="Genomic_DNA"/>
</dbReference>
<reference evidence="2" key="1">
    <citation type="journal article" date="2023" name="Nat. Plants">
        <title>Single-cell RNA sequencing provides a high-resolution roadmap for understanding the multicellular compartmentation of specialized metabolism.</title>
        <authorList>
            <person name="Sun S."/>
            <person name="Shen X."/>
            <person name="Li Y."/>
            <person name="Li Y."/>
            <person name="Wang S."/>
            <person name="Li R."/>
            <person name="Zhang H."/>
            <person name="Shen G."/>
            <person name="Guo B."/>
            <person name="Wei J."/>
            <person name="Xu J."/>
            <person name="St-Pierre B."/>
            <person name="Chen S."/>
            <person name="Sun C."/>
        </authorList>
    </citation>
    <scope>NUCLEOTIDE SEQUENCE [LARGE SCALE GENOMIC DNA]</scope>
</reference>
<comment type="caution">
    <text evidence="1">The sequence shown here is derived from an EMBL/GenBank/DDBJ whole genome shotgun (WGS) entry which is preliminary data.</text>
</comment>